<name>A0A895XJF2_9ACTN</name>
<dbReference type="Proteomes" id="UP000662939">
    <property type="component" value="Chromosome"/>
</dbReference>
<evidence type="ECO:0000313" key="2">
    <source>
        <dbReference type="EMBL" id="QSB05127.1"/>
    </source>
</evidence>
<sequence length="176" mass="19230">MNPRNLGIPAMRSGEDQPTNPANGRPMGSGNDHQVSSANGQPVRPGNAHVLGSGNGPPVRWANGQPAPANVTSRFSKLDLLGARLEPGKFYGRFLSDGYYYYLYGSWMGDSIAVHREESREGDPIVRAYLLPSGAWWIKTLVFGQAAYGLKRFAENFTTYAAAHPDLCTHHKPESE</sequence>
<protein>
    <submittedName>
        <fullName evidence="2">Uncharacterized protein</fullName>
    </submittedName>
</protein>
<reference evidence="2" key="1">
    <citation type="submission" date="2021-02" db="EMBL/GenBank/DDBJ databases">
        <title>Natronoglycomyces albus gen. nov., sp. nov, a haloalkaliphilic actinobacterium from a soda solonchak soil.</title>
        <authorList>
            <person name="Sorokin D.Y."/>
            <person name="Khijniak T.V."/>
            <person name="Zakharycheva A.P."/>
            <person name="Boueva O.V."/>
            <person name="Ariskina E.V."/>
            <person name="Hahnke R.L."/>
            <person name="Bunk B."/>
            <person name="Sproer C."/>
            <person name="Schumann P."/>
            <person name="Evtushenko L.I."/>
            <person name="Kublanov I.V."/>
        </authorList>
    </citation>
    <scope>NUCLEOTIDE SEQUENCE</scope>
    <source>
        <strain evidence="2">DSM 106290</strain>
    </source>
</reference>
<feature type="region of interest" description="Disordered" evidence="1">
    <location>
        <begin position="1"/>
        <end position="66"/>
    </location>
</feature>
<feature type="compositionally biased region" description="Polar residues" evidence="1">
    <location>
        <begin position="31"/>
        <end position="40"/>
    </location>
</feature>
<keyword evidence="3" id="KW-1185">Reference proteome</keyword>
<evidence type="ECO:0000256" key="1">
    <source>
        <dbReference type="SAM" id="MobiDB-lite"/>
    </source>
</evidence>
<dbReference type="AlphaFoldDB" id="A0A895XJF2"/>
<dbReference type="KEGG" id="nav:JQS30_15420"/>
<gene>
    <name evidence="2" type="ORF">JQS30_15420</name>
</gene>
<evidence type="ECO:0000313" key="3">
    <source>
        <dbReference type="Proteomes" id="UP000662939"/>
    </source>
</evidence>
<proteinExistence type="predicted"/>
<accession>A0A895XJF2</accession>
<dbReference type="EMBL" id="CP070496">
    <property type="protein sequence ID" value="QSB05127.1"/>
    <property type="molecule type" value="Genomic_DNA"/>
</dbReference>
<organism evidence="2 3">
    <name type="scientific">Natronoglycomyces albus</name>
    <dbReference type="NCBI Taxonomy" id="2811108"/>
    <lineage>
        <taxon>Bacteria</taxon>
        <taxon>Bacillati</taxon>
        <taxon>Actinomycetota</taxon>
        <taxon>Actinomycetes</taxon>
        <taxon>Glycomycetales</taxon>
        <taxon>Glycomycetaceae</taxon>
        <taxon>Natronoglycomyces</taxon>
    </lineage>
</organism>
<dbReference type="RefSeq" id="WP_213171128.1">
    <property type="nucleotide sequence ID" value="NZ_CP070496.1"/>
</dbReference>